<dbReference type="EMBL" id="BDQX01000230">
    <property type="protein sequence ID" value="GBG09391.1"/>
    <property type="molecule type" value="Genomic_DNA"/>
</dbReference>
<feature type="transmembrane region" description="Helical" evidence="1">
    <location>
        <begin position="35"/>
        <end position="54"/>
    </location>
</feature>
<comment type="caution">
    <text evidence="2">The sequence shown here is derived from an EMBL/GenBank/DDBJ whole genome shotgun (WGS) entry which is preliminary data.</text>
</comment>
<protein>
    <submittedName>
        <fullName evidence="2">Uncharacterized protein</fullName>
    </submittedName>
</protein>
<sequence>MFSKIGWFNLDNMDGNEGTWEKDDKKSSTSKKVLFVYKAIGFVFIVFSLARLLSELN</sequence>
<keyword evidence="1" id="KW-0472">Membrane</keyword>
<evidence type="ECO:0000313" key="2">
    <source>
        <dbReference type="EMBL" id="GBG09391.1"/>
    </source>
</evidence>
<dbReference type="AlphaFoldDB" id="A0A2R5F112"/>
<keyword evidence="3" id="KW-1185">Reference proteome</keyword>
<keyword evidence="1" id="KW-0812">Transmembrane</keyword>
<dbReference type="Proteomes" id="UP000245202">
    <property type="component" value="Unassembled WGS sequence"/>
</dbReference>
<evidence type="ECO:0000313" key="3">
    <source>
        <dbReference type="Proteomes" id="UP000245202"/>
    </source>
</evidence>
<gene>
    <name evidence="2" type="ORF">PAT3040_04035</name>
</gene>
<keyword evidence="1" id="KW-1133">Transmembrane helix</keyword>
<reference evidence="2 3" key="1">
    <citation type="submission" date="2017-08" db="EMBL/GenBank/DDBJ databases">
        <title>Substantial Increase in Enzyme Production by Combined Drug-Resistance Mutations in Paenibacillus agaridevorans.</title>
        <authorList>
            <person name="Tanaka Y."/>
            <person name="Funane K."/>
            <person name="Hosaka T."/>
            <person name="Shiwa Y."/>
            <person name="Fujita N."/>
            <person name="Miyazaki T."/>
            <person name="Yoshikawa H."/>
            <person name="Murakami K."/>
            <person name="Kasahara K."/>
            <person name="Inaoka T."/>
            <person name="Hiraga Y."/>
            <person name="Ochi K."/>
        </authorList>
    </citation>
    <scope>NUCLEOTIDE SEQUENCE [LARGE SCALE GENOMIC DNA]</scope>
    <source>
        <strain evidence="2 3">T-3040</strain>
    </source>
</reference>
<evidence type="ECO:0000256" key="1">
    <source>
        <dbReference type="SAM" id="Phobius"/>
    </source>
</evidence>
<name>A0A2R5F112_9BACL</name>
<organism evidence="2 3">
    <name type="scientific">Paenibacillus agaridevorans</name>
    <dbReference type="NCBI Taxonomy" id="171404"/>
    <lineage>
        <taxon>Bacteria</taxon>
        <taxon>Bacillati</taxon>
        <taxon>Bacillota</taxon>
        <taxon>Bacilli</taxon>
        <taxon>Bacillales</taxon>
        <taxon>Paenibacillaceae</taxon>
        <taxon>Paenibacillus</taxon>
    </lineage>
</organism>
<proteinExistence type="predicted"/>
<accession>A0A2R5F112</accession>